<proteinExistence type="inferred from homology"/>
<comment type="subcellular location">
    <subcellularLocation>
        <location evidence="1 8">Cell membrane</location>
        <topology evidence="1 8">Multi-pass membrane protein</topology>
    </subcellularLocation>
</comment>
<feature type="transmembrane region" description="Helical" evidence="8">
    <location>
        <begin position="221"/>
        <end position="242"/>
    </location>
</feature>
<feature type="transmembrane region" description="Helical" evidence="8">
    <location>
        <begin position="191"/>
        <end position="209"/>
    </location>
</feature>
<dbReference type="Proteomes" id="UP000019494">
    <property type="component" value="Unassembled WGS sequence"/>
</dbReference>
<evidence type="ECO:0000256" key="5">
    <source>
        <dbReference type="ARBA" id="ARBA00022692"/>
    </source>
</evidence>
<organism evidence="9 10">
    <name type="scientific">Intrasporangium chromatireducens Q5-1</name>
    <dbReference type="NCBI Taxonomy" id="584657"/>
    <lineage>
        <taxon>Bacteria</taxon>
        <taxon>Bacillati</taxon>
        <taxon>Actinomycetota</taxon>
        <taxon>Actinomycetes</taxon>
        <taxon>Micrococcales</taxon>
        <taxon>Intrasporangiaceae</taxon>
        <taxon>Intrasporangium</taxon>
    </lineage>
</organism>
<dbReference type="RefSeq" id="WP_051518465.1">
    <property type="nucleotide sequence ID" value="NZ_AWQS01000080.1"/>
</dbReference>
<comment type="caution">
    <text evidence="9">The sequence shown here is derived from an EMBL/GenBank/DDBJ whole genome shotgun (WGS) entry which is preliminary data.</text>
</comment>
<dbReference type="Pfam" id="PF01925">
    <property type="entry name" value="TauE"/>
    <property type="match status" value="1"/>
</dbReference>
<accession>W9GM07</accession>
<reference evidence="10" key="1">
    <citation type="submission" date="2013-08" db="EMBL/GenBank/DDBJ databases">
        <title>Intrasporangium oryzae NRRL B-24470.</title>
        <authorList>
            <person name="Liu H."/>
            <person name="Wang G."/>
        </authorList>
    </citation>
    <scope>NUCLEOTIDE SEQUENCE [LARGE SCALE GENOMIC DNA]</scope>
    <source>
        <strain evidence="10">Q5-1</strain>
    </source>
</reference>
<protein>
    <recommendedName>
        <fullName evidence="8">Probable membrane transporter protein</fullName>
    </recommendedName>
</protein>
<keyword evidence="10" id="KW-1185">Reference proteome</keyword>
<evidence type="ECO:0000313" key="9">
    <source>
        <dbReference type="EMBL" id="EWT05868.1"/>
    </source>
</evidence>
<dbReference type="InterPro" id="IPR052017">
    <property type="entry name" value="TSUP"/>
</dbReference>
<dbReference type="InterPro" id="IPR002781">
    <property type="entry name" value="TM_pro_TauE-like"/>
</dbReference>
<feature type="transmembrane region" description="Helical" evidence="8">
    <location>
        <begin position="30"/>
        <end position="56"/>
    </location>
</feature>
<keyword evidence="4 8" id="KW-1003">Cell membrane</keyword>
<evidence type="ECO:0000256" key="1">
    <source>
        <dbReference type="ARBA" id="ARBA00004651"/>
    </source>
</evidence>
<dbReference type="PANTHER" id="PTHR30269">
    <property type="entry name" value="TRANSMEMBRANE PROTEIN YFCA"/>
    <property type="match status" value="1"/>
</dbReference>
<evidence type="ECO:0000256" key="6">
    <source>
        <dbReference type="ARBA" id="ARBA00022989"/>
    </source>
</evidence>
<feature type="transmembrane region" description="Helical" evidence="8">
    <location>
        <begin position="101"/>
        <end position="119"/>
    </location>
</feature>
<evidence type="ECO:0000256" key="3">
    <source>
        <dbReference type="ARBA" id="ARBA00022448"/>
    </source>
</evidence>
<feature type="transmembrane region" description="Helical" evidence="8">
    <location>
        <begin position="77"/>
        <end position="95"/>
    </location>
</feature>
<dbReference type="PATRIC" id="fig|584657.3.peg.2223"/>
<feature type="transmembrane region" description="Helical" evidence="8">
    <location>
        <begin position="165"/>
        <end position="185"/>
    </location>
</feature>
<dbReference type="OrthoDB" id="3872971at2"/>
<dbReference type="AlphaFoldDB" id="W9GM07"/>
<dbReference type="GO" id="GO:0005886">
    <property type="term" value="C:plasma membrane"/>
    <property type="evidence" value="ECO:0007669"/>
    <property type="project" value="UniProtKB-SubCell"/>
</dbReference>
<gene>
    <name evidence="9" type="ORF">N864_01610</name>
</gene>
<keyword evidence="3" id="KW-0813">Transport</keyword>
<keyword evidence="6 8" id="KW-1133">Transmembrane helix</keyword>
<keyword evidence="5 8" id="KW-0812">Transmembrane</keyword>
<dbReference type="EMBL" id="AWQS01000080">
    <property type="protein sequence ID" value="EWT05868.1"/>
    <property type="molecule type" value="Genomic_DNA"/>
</dbReference>
<name>W9GM07_9MICO</name>
<evidence type="ECO:0000256" key="2">
    <source>
        <dbReference type="ARBA" id="ARBA00009142"/>
    </source>
</evidence>
<sequence>MDHFLVIVLVGVAVFAVAAAAQAVTGFGSALVGVPLLAVVVDPVAAVVSVTAVAFVMTTAAVRRERHHLEGSTVRRFVVWGLLGLPIGLAALRLLPPARLTLVMAVVLLLLVGLLAAGIRLPSGPVAQRVAGVTSGALLTSTGMNGPPLVVMFQAMGMSPLRFRATLQAVFSIQDLLAVVGFAVVGSFSRTALLLVLGGMAGMPLGWAVGDRAFRALSPVVFRRIVLGLLAVTAVVAGTKALA</sequence>
<dbReference type="PANTHER" id="PTHR30269:SF37">
    <property type="entry name" value="MEMBRANE TRANSPORTER PROTEIN"/>
    <property type="match status" value="1"/>
</dbReference>
<evidence type="ECO:0000256" key="4">
    <source>
        <dbReference type="ARBA" id="ARBA00022475"/>
    </source>
</evidence>
<evidence type="ECO:0000313" key="10">
    <source>
        <dbReference type="Proteomes" id="UP000019494"/>
    </source>
</evidence>
<comment type="similarity">
    <text evidence="2 8">Belongs to the 4-toluene sulfonate uptake permease (TSUP) (TC 2.A.102) family.</text>
</comment>
<evidence type="ECO:0000256" key="7">
    <source>
        <dbReference type="ARBA" id="ARBA00023136"/>
    </source>
</evidence>
<evidence type="ECO:0000256" key="8">
    <source>
        <dbReference type="RuleBase" id="RU363041"/>
    </source>
</evidence>
<keyword evidence="7 8" id="KW-0472">Membrane</keyword>